<feature type="region of interest" description="Disordered" evidence="1">
    <location>
        <begin position="309"/>
        <end position="355"/>
    </location>
</feature>
<reference evidence="2" key="1">
    <citation type="submission" date="2021-02" db="EMBL/GenBank/DDBJ databases">
        <authorList>
            <person name="Nowell W R."/>
        </authorList>
    </citation>
    <scope>NUCLEOTIDE SEQUENCE</scope>
</reference>
<sequence>MNYLTTEQLCFISLFTIGIRVLHADSVFNHITSATPNNLLRQYYADHHKYFSHLANFVLHLHQHFQVLYDFHGPLSSINTFAQEDFIGYISKNKNGTTSFDTILTYYYNIDVLLKNLDDKTMHNDNGNICFLILLKNNLERKHELFNELNHYHKQNCLCSDFYECIKTYRRFVLFNKIFHFLQYIKRKTTNSYYVQYLYRSEQSEFGIIKVFFQHQRYTYALIQNFQVVNAFSEYFKESQYYALLKQPIDKIYFVLKRTNNSRIVLADKIQRHLIIFENFKGKSTIPATPMVQLQRTPQETSHRKIFNQAGGQAKVSQMSSTTEKPKRKTTDENFDATQRKRPKQFEPSSNHASSVRFDVHAIPVSLAKGSQRTQINTAQFNMYRARHPHSTVDTAQIRKQRKNVLQKQQINVMQAPQVNDYDDDHENELTTQNTLKNYDDDDNEDEQLTETMTQPKYRLSHPRNKRQRSYELIDEVDDSESINEREDVVDTSDDNLSQLYFDDKFNGLKAGSSSLLCSLLLRLSRIKSSFTSSVSLTSISESDSSLMSSLSILNGNR</sequence>
<proteinExistence type="predicted"/>
<evidence type="ECO:0000313" key="3">
    <source>
        <dbReference type="Proteomes" id="UP000676336"/>
    </source>
</evidence>
<evidence type="ECO:0000313" key="2">
    <source>
        <dbReference type="EMBL" id="CAF4201387.1"/>
    </source>
</evidence>
<feature type="compositionally biased region" description="Basic residues" evidence="1">
    <location>
        <begin position="459"/>
        <end position="468"/>
    </location>
</feature>
<organism evidence="2 3">
    <name type="scientific">Rotaria magnacalcarata</name>
    <dbReference type="NCBI Taxonomy" id="392030"/>
    <lineage>
        <taxon>Eukaryota</taxon>
        <taxon>Metazoa</taxon>
        <taxon>Spiralia</taxon>
        <taxon>Gnathifera</taxon>
        <taxon>Rotifera</taxon>
        <taxon>Eurotatoria</taxon>
        <taxon>Bdelloidea</taxon>
        <taxon>Philodinida</taxon>
        <taxon>Philodinidae</taxon>
        <taxon>Rotaria</taxon>
    </lineage>
</organism>
<dbReference type="EMBL" id="CAJOBI010018602">
    <property type="protein sequence ID" value="CAF4201387.1"/>
    <property type="molecule type" value="Genomic_DNA"/>
</dbReference>
<protein>
    <submittedName>
        <fullName evidence="2">Uncharacterized protein</fullName>
    </submittedName>
</protein>
<evidence type="ECO:0000256" key="1">
    <source>
        <dbReference type="SAM" id="MobiDB-lite"/>
    </source>
</evidence>
<gene>
    <name evidence="2" type="ORF">SMN809_LOCUS21906</name>
</gene>
<feature type="region of interest" description="Disordered" evidence="1">
    <location>
        <begin position="450"/>
        <end position="470"/>
    </location>
</feature>
<accession>A0A8S2S3X5</accession>
<name>A0A8S2S3X5_9BILA</name>
<comment type="caution">
    <text evidence="2">The sequence shown here is derived from an EMBL/GenBank/DDBJ whole genome shotgun (WGS) entry which is preliminary data.</text>
</comment>
<dbReference type="AlphaFoldDB" id="A0A8S2S3X5"/>
<dbReference type="Proteomes" id="UP000676336">
    <property type="component" value="Unassembled WGS sequence"/>
</dbReference>